<dbReference type="InterPro" id="IPR002201">
    <property type="entry name" value="Glyco_trans_9"/>
</dbReference>
<proteinExistence type="inferred from homology"/>
<evidence type="ECO:0000256" key="9">
    <source>
        <dbReference type="ARBA" id="ARBA00043995"/>
    </source>
</evidence>
<comment type="subcellular location">
    <subcellularLocation>
        <location evidence="1">Cell inner membrane</location>
        <topology evidence="1">Peripheral membrane protein</topology>
        <orientation evidence="1">Cytoplasmic side</orientation>
    </subcellularLocation>
</comment>
<evidence type="ECO:0000256" key="11">
    <source>
        <dbReference type="ARBA" id="ARBA00044190"/>
    </source>
</evidence>
<dbReference type="STRING" id="235279.HH_0983"/>
<evidence type="ECO:0000256" key="7">
    <source>
        <dbReference type="ARBA" id="ARBA00022985"/>
    </source>
</evidence>
<dbReference type="PANTHER" id="PTHR30160:SF19">
    <property type="entry name" value="LIPOPOLYSACCHARIDE HEPTOSYLTRANSFERASE 1"/>
    <property type="match status" value="1"/>
</dbReference>
<evidence type="ECO:0000256" key="3">
    <source>
        <dbReference type="ARBA" id="ARBA00022475"/>
    </source>
</evidence>
<dbReference type="Pfam" id="PF01075">
    <property type="entry name" value="Glyco_transf_9"/>
    <property type="match status" value="1"/>
</dbReference>
<dbReference type="NCBIfam" id="TIGR02193">
    <property type="entry name" value="heptsyl_trn_I"/>
    <property type="match status" value="1"/>
</dbReference>
<keyword evidence="3" id="KW-1003">Cell membrane</keyword>
<keyword evidence="4" id="KW-0997">Cell inner membrane</keyword>
<dbReference type="GO" id="GO:0009244">
    <property type="term" value="P:lipopolysaccharide core region biosynthetic process"/>
    <property type="evidence" value="ECO:0007669"/>
    <property type="project" value="InterPro"/>
</dbReference>
<dbReference type="eggNOG" id="COG0859">
    <property type="taxonomic scope" value="Bacteria"/>
</dbReference>
<keyword evidence="8" id="KW-0472">Membrane</keyword>
<dbReference type="AlphaFoldDB" id="Q7VHI4"/>
<dbReference type="OrthoDB" id="9760688at2"/>
<dbReference type="InterPro" id="IPR051199">
    <property type="entry name" value="LPS_LOS_Heptosyltrfase"/>
</dbReference>
<dbReference type="PANTHER" id="PTHR30160">
    <property type="entry name" value="TETRAACYLDISACCHARIDE 4'-KINASE-RELATED"/>
    <property type="match status" value="1"/>
</dbReference>
<evidence type="ECO:0000256" key="6">
    <source>
        <dbReference type="ARBA" id="ARBA00022679"/>
    </source>
</evidence>
<dbReference type="SUPFAM" id="SSF53756">
    <property type="entry name" value="UDP-Glycosyltransferase/glycogen phosphorylase"/>
    <property type="match status" value="1"/>
</dbReference>
<evidence type="ECO:0000256" key="8">
    <source>
        <dbReference type="ARBA" id="ARBA00023136"/>
    </source>
</evidence>
<gene>
    <name evidence="14" type="ordered locus">HH_0983</name>
</gene>
<evidence type="ECO:0000256" key="13">
    <source>
        <dbReference type="ARBA" id="ARBA00049201"/>
    </source>
</evidence>
<evidence type="ECO:0000313" key="15">
    <source>
        <dbReference type="Proteomes" id="UP000002495"/>
    </source>
</evidence>
<evidence type="ECO:0000256" key="4">
    <source>
        <dbReference type="ARBA" id="ARBA00022519"/>
    </source>
</evidence>
<evidence type="ECO:0000313" key="14">
    <source>
        <dbReference type="EMBL" id="AAP77580.1"/>
    </source>
</evidence>
<keyword evidence="5" id="KW-0328">Glycosyltransferase</keyword>
<dbReference type="RefSeq" id="WP_011115823.1">
    <property type="nucleotide sequence ID" value="NC_004917.1"/>
</dbReference>
<dbReference type="KEGG" id="hhe:HH_0983"/>
<accession>Q7VHI4</accession>
<sequence length="364" mass="41109">MRIAIVRLSSLGDVIVSASVLPFVKKHLEEIYPQRVEIDWIVDSTFSEVLYHSPCIDNLIEINLKKGGVNALPTIIKNLKALPVYDILIDMQGLIKSALCGSMLKNKQYWGFAWDSIKEPLASLVYTYKVRIPYEQHILERNLKLVCSALGFKDIDETNRVYYHNRAEAFGVSEVDNVRVLEIFRAFEVDKDAKNIVLILESSLEAKTYPLHLFVQVIQQLLETNPYLNVFLLWHSTNKAQKIKEHFASQKNVVVLPRLHMGEIKALIQKVDLLIGGDTGITHLAWAMQKDSITLYGNTPAARFALQGKNNRFLSGSENPSYAKNDFSIANIQPNAICACAEEILYGGSLHDNNAHSHLPHKDI</sequence>
<evidence type="ECO:0000256" key="10">
    <source>
        <dbReference type="ARBA" id="ARBA00044041"/>
    </source>
</evidence>
<protein>
    <recommendedName>
        <fullName evidence="11">Lipopolysaccharide heptosyltransferase 1</fullName>
        <ecNumber evidence="10">2.4.99.23</ecNumber>
    </recommendedName>
    <alternativeName>
        <fullName evidence="12">ADP-heptose:lipopolysaccharide heptosyltransferase I</fullName>
    </alternativeName>
</protein>
<evidence type="ECO:0000256" key="5">
    <source>
        <dbReference type="ARBA" id="ARBA00022676"/>
    </source>
</evidence>
<dbReference type="CAZy" id="GT9">
    <property type="family name" value="Glycosyltransferase Family 9"/>
</dbReference>
<dbReference type="GO" id="GO:0005829">
    <property type="term" value="C:cytosol"/>
    <property type="evidence" value="ECO:0007669"/>
    <property type="project" value="TreeGrafter"/>
</dbReference>
<keyword evidence="15" id="KW-1185">Reference proteome</keyword>
<evidence type="ECO:0000256" key="1">
    <source>
        <dbReference type="ARBA" id="ARBA00004515"/>
    </source>
</evidence>
<comment type="similarity">
    <text evidence="9">Belongs to the glycosyltransferase 9 family.</text>
</comment>
<dbReference type="CDD" id="cd03789">
    <property type="entry name" value="GT9_LPS_heptosyltransferase"/>
    <property type="match status" value="1"/>
</dbReference>
<comment type="catalytic activity">
    <reaction evidence="13">
        <text>an alpha-Kdo-(2-&gt;4)-alpha-Kdo-(2-&gt;6)-lipid A + ADP-L-glycero-beta-D-manno-heptose = an L-alpha-D-Hep-(1-&gt;5)-[alpha-Kdo-(2-&gt;4)]-alpha-Kdo-(2-&gt;6)-lipid A + ADP + H(+)</text>
        <dbReference type="Rhea" id="RHEA:74067"/>
        <dbReference type="ChEBI" id="CHEBI:15378"/>
        <dbReference type="ChEBI" id="CHEBI:61506"/>
        <dbReference type="ChEBI" id="CHEBI:176431"/>
        <dbReference type="ChEBI" id="CHEBI:193068"/>
        <dbReference type="ChEBI" id="CHEBI:456216"/>
        <dbReference type="EC" id="2.4.99.23"/>
    </reaction>
</comment>
<name>Q7VHI4_HELHP</name>
<dbReference type="GO" id="GO:0008713">
    <property type="term" value="F:ADP-heptose-lipopolysaccharide heptosyltransferase activity"/>
    <property type="evidence" value="ECO:0007669"/>
    <property type="project" value="TreeGrafter"/>
</dbReference>
<dbReference type="EC" id="2.4.99.23" evidence="10"/>
<reference evidence="14 15" key="1">
    <citation type="journal article" date="2003" name="Proc. Natl. Acad. Sci. U.S.A.">
        <title>The complete genome sequence of the carcinogenic bacterium Helicobacter hepaticus.</title>
        <authorList>
            <person name="Suerbaum S."/>
            <person name="Josenhans C."/>
            <person name="Sterzenbach T."/>
            <person name="Drescher B."/>
            <person name="Brandt P."/>
            <person name="Bell M."/>
            <person name="Droege M."/>
            <person name="Fartmann B."/>
            <person name="Fischer H.-P."/>
            <person name="Ge Z."/>
            <person name="Hoerster A."/>
            <person name="Holland R."/>
            <person name="Klein K."/>
            <person name="Koenig J."/>
            <person name="Macko L."/>
            <person name="Mendz G.L."/>
            <person name="Nyakatura G."/>
            <person name="Schauer D.B."/>
            <person name="Shen Z."/>
            <person name="Weber J."/>
            <person name="Frosch M."/>
            <person name="Fox J.G."/>
        </authorList>
    </citation>
    <scope>NUCLEOTIDE SEQUENCE [LARGE SCALE GENOMIC DNA]</scope>
    <source>
        <strain evidence="15">ATCC 51449 / 3B1</strain>
    </source>
</reference>
<evidence type="ECO:0000256" key="12">
    <source>
        <dbReference type="ARBA" id="ARBA00044330"/>
    </source>
</evidence>
<dbReference type="GO" id="GO:0005886">
    <property type="term" value="C:plasma membrane"/>
    <property type="evidence" value="ECO:0007669"/>
    <property type="project" value="UniProtKB-SubCell"/>
</dbReference>
<keyword evidence="7" id="KW-0448">Lipopolysaccharide biosynthesis</keyword>
<evidence type="ECO:0000256" key="2">
    <source>
        <dbReference type="ARBA" id="ARBA00004713"/>
    </source>
</evidence>
<organism evidence="14 15">
    <name type="scientific">Helicobacter hepaticus (strain ATCC 51449 / 3B1)</name>
    <dbReference type="NCBI Taxonomy" id="235279"/>
    <lineage>
        <taxon>Bacteria</taxon>
        <taxon>Pseudomonadati</taxon>
        <taxon>Campylobacterota</taxon>
        <taxon>Epsilonproteobacteria</taxon>
        <taxon>Campylobacterales</taxon>
        <taxon>Helicobacteraceae</taxon>
        <taxon>Helicobacter</taxon>
    </lineage>
</organism>
<comment type="pathway">
    <text evidence="2">Bacterial outer membrane biogenesis; LPS core biosynthesis.</text>
</comment>
<dbReference type="HOGENOM" id="CLU_038371_6_0_7"/>
<dbReference type="InterPro" id="IPR011908">
    <property type="entry name" value="LipoPS_heptosylTferase-I"/>
</dbReference>
<keyword evidence="6 14" id="KW-0808">Transferase</keyword>
<dbReference type="EMBL" id="AE017125">
    <property type="protein sequence ID" value="AAP77580.1"/>
    <property type="molecule type" value="Genomic_DNA"/>
</dbReference>
<dbReference type="Gene3D" id="3.40.50.2000">
    <property type="entry name" value="Glycogen Phosphorylase B"/>
    <property type="match status" value="2"/>
</dbReference>
<dbReference type="Proteomes" id="UP000002495">
    <property type="component" value="Chromosome"/>
</dbReference>